<gene>
    <name evidence="1" type="ORF">EV702DRAFT_1197011</name>
</gene>
<dbReference type="EMBL" id="JABBWD010000019">
    <property type="protein sequence ID" value="KAG1777804.1"/>
    <property type="molecule type" value="Genomic_DNA"/>
</dbReference>
<evidence type="ECO:0000313" key="1">
    <source>
        <dbReference type="EMBL" id="KAG1777804.1"/>
    </source>
</evidence>
<accession>A0A9P6ZW01</accession>
<comment type="caution">
    <text evidence="1">The sequence shown here is derived from an EMBL/GenBank/DDBJ whole genome shotgun (WGS) entry which is preliminary data.</text>
</comment>
<evidence type="ECO:0000313" key="2">
    <source>
        <dbReference type="Proteomes" id="UP000714275"/>
    </source>
</evidence>
<sequence>MHLLSLNIPDLLINLWHGTFECDPDDDKATWFWAMLTGDSWKSLGKAVGETTHFLPGSFDRPPQNIAEKINSGYKAWEFWLFLYGLGPAVLFGRLLDHIWEHYCKLVYALFHEWRKDFECAHALDHYADEVCTKGPLICASQWTMEHTIRNLVEEIRQPSSPYANLAQRAIHRAQVNALKSMMPCLDDSNDVTTLPRGANNLGNGYVLLRCQDHVACPTSVPEGCTVHNYIHSVHPDSPTLRAFASDGTVRIARLQLPNGQIACTLWKKTQMNARRSCNVKVLLNREPRFGEVRYFFECRVNPASPPEALAVISLYSTPDCELLHHSHHTFVSCVHQEDEELIAINVTSIQSIVAMIPHSLNGQQHVTYLGGYLEDNQAGGGGEDSNALA</sequence>
<proteinExistence type="predicted"/>
<keyword evidence="2" id="KW-1185">Reference proteome</keyword>
<name>A0A9P6ZW01_9AGAM</name>
<dbReference type="OrthoDB" id="2669721at2759"/>
<protein>
    <submittedName>
        <fullName evidence="1">Uncharacterized protein</fullName>
    </submittedName>
</protein>
<reference evidence="1" key="1">
    <citation type="journal article" date="2020" name="New Phytol.">
        <title>Comparative genomics reveals dynamic genome evolution in host specialist ectomycorrhizal fungi.</title>
        <authorList>
            <person name="Lofgren L.A."/>
            <person name="Nguyen N.H."/>
            <person name="Vilgalys R."/>
            <person name="Ruytinx J."/>
            <person name="Liao H.L."/>
            <person name="Branco S."/>
            <person name="Kuo A."/>
            <person name="LaButti K."/>
            <person name="Lipzen A."/>
            <person name="Andreopoulos W."/>
            <person name="Pangilinan J."/>
            <person name="Riley R."/>
            <person name="Hundley H."/>
            <person name="Na H."/>
            <person name="Barry K."/>
            <person name="Grigoriev I.V."/>
            <person name="Stajich J.E."/>
            <person name="Kennedy P.G."/>
        </authorList>
    </citation>
    <scope>NUCLEOTIDE SEQUENCE</scope>
    <source>
        <strain evidence="1">DOB743</strain>
    </source>
</reference>
<dbReference type="AlphaFoldDB" id="A0A9P6ZW01"/>
<dbReference type="Proteomes" id="UP000714275">
    <property type="component" value="Unassembled WGS sequence"/>
</dbReference>
<organism evidence="1 2">
    <name type="scientific">Suillus placidus</name>
    <dbReference type="NCBI Taxonomy" id="48579"/>
    <lineage>
        <taxon>Eukaryota</taxon>
        <taxon>Fungi</taxon>
        <taxon>Dikarya</taxon>
        <taxon>Basidiomycota</taxon>
        <taxon>Agaricomycotina</taxon>
        <taxon>Agaricomycetes</taxon>
        <taxon>Agaricomycetidae</taxon>
        <taxon>Boletales</taxon>
        <taxon>Suillineae</taxon>
        <taxon>Suillaceae</taxon>
        <taxon>Suillus</taxon>
    </lineage>
</organism>